<keyword evidence="1" id="KW-0812">Transmembrane</keyword>
<dbReference type="PANTHER" id="PTHR23028:SF53">
    <property type="entry name" value="ACYL_TRANSF_3 DOMAIN-CONTAINING PROTEIN"/>
    <property type="match status" value="1"/>
</dbReference>
<evidence type="ECO:0000256" key="1">
    <source>
        <dbReference type="SAM" id="Phobius"/>
    </source>
</evidence>
<dbReference type="EMBL" id="JAAVJL010000001">
    <property type="protein sequence ID" value="NMF58017.1"/>
    <property type="molecule type" value="Genomic_DNA"/>
</dbReference>
<feature type="transmembrane region" description="Helical" evidence="1">
    <location>
        <begin position="294"/>
        <end position="312"/>
    </location>
</feature>
<dbReference type="RefSeq" id="WP_169362968.1">
    <property type="nucleotide sequence ID" value="NZ_JAAVJL010000001.1"/>
</dbReference>
<keyword evidence="3" id="KW-0012">Acyltransferase</keyword>
<dbReference type="GO" id="GO:0016746">
    <property type="term" value="F:acyltransferase activity"/>
    <property type="evidence" value="ECO:0007669"/>
    <property type="project" value="UniProtKB-KW"/>
</dbReference>
<keyword evidence="1" id="KW-0472">Membrane</keyword>
<feature type="transmembrane region" description="Helical" evidence="1">
    <location>
        <begin position="222"/>
        <end position="243"/>
    </location>
</feature>
<feature type="domain" description="Acyltransferase 3" evidence="2">
    <location>
        <begin position="33"/>
        <end position="381"/>
    </location>
</feature>
<sequence length="406" mass="47489">MITLQRFLFLSKNIFNRGIGLEENNEKSHVAVMDGLRGIAILLVFIFHVWQLSWLDFTTVLNSPVYINFIARFGFLGVEAFFFISGFCLFYPHARHCFEQYPLASWQDYARKRALKILPSYLLAILLVLVLFEWEFPKEQLSWHLISHFLFIHNLFPETHYSINGVFWSLAVEVQFYLIFPVIAKFFRARPLLITGLMTGITIAYRQYIVTTQHGSGMLTPYLSQLPAFLDLFAAGMLTAYILVWLRNYENIKRYMPFFSIIMLLGLTVFVLLIRDVGTMAKMHDGMILWQARYRSLIGISLMLAAIGGHFANPWMQKILNNRFLAFFSLISYNLYIWHQFIAAKLFNARFPEPITPDPHDDPQWQVAFTIFTMGLAIVIATLLTLFWERPFLRQKLNFLQANQRE</sequence>
<feature type="transmembrane region" description="Helical" evidence="1">
    <location>
        <begin position="367"/>
        <end position="388"/>
    </location>
</feature>
<feature type="transmembrane region" description="Helical" evidence="1">
    <location>
        <begin position="113"/>
        <end position="132"/>
    </location>
</feature>
<feature type="transmembrane region" description="Helical" evidence="1">
    <location>
        <begin position="35"/>
        <end position="53"/>
    </location>
</feature>
<dbReference type="InterPro" id="IPR050879">
    <property type="entry name" value="Acyltransferase_3"/>
</dbReference>
<keyword evidence="3" id="KW-0808">Transferase</keyword>
<feature type="transmembrane region" description="Helical" evidence="1">
    <location>
        <begin position="65"/>
        <end position="92"/>
    </location>
</feature>
<comment type="caution">
    <text evidence="3">The sequence shown here is derived from an EMBL/GenBank/DDBJ whole genome shotgun (WGS) entry which is preliminary data.</text>
</comment>
<evidence type="ECO:0000259" key="2">
    <source>
        <dbReference type="Pfam" id="PF01757"/>
    </source>
</evidence>
<dbReference type="Pfam" id="PF01757">
    <property type="entry name" value="Acyl_transf_3"/>
    <property type="match status" value="1"/>
</dbReference>
<dbReference type="PANTHER" id="PTHR23028">
    <property type="entry name" value="ACETYLTRANSFERASE"/>
    <property type="match status" value="1"/>
</dbReference>
<name>A0ABX1LVW7_9CYAN</name>
<keyword evidence="4" id="KW-1185">Reference proteome</keyword>
<feature type="transmembrane region" description="Helical" evidence="1">
    <location>
        <begin position="255"/>
        <end position="274"/>
    </location>
</feature>
<dbReference type="InterPro" id="IPR002656">
    <property type="entry name" value="Acyl_transf_3_dom"/>
</dbReference>
<accession>A0ABX1LVW7</accession>
<keyword evidence="1" id="KW-1133">Transmembrane helix</keyword>
<feature type="transmembrane region" description="Helical" evidence="1">
    <location>
        <begin position="161"/>
        <end position="180"/>
    </location>
</feature>
<organism evidence="3 4">
    <name type="scientific">Pseudanabaena yagii GIHE-NHR1</name>
    <dbReference type="NCBI Taxonomy" id="2722753"/>
    <lineage>
        <taxon>Bacteria</taxon>
        <taxon>Bacillati</taxon>
        <taxon>Cyanobacteriota</taxon>
        <taxon>Cyanophyceae</taxon>
        <taxon>Pseudanabaenales</taxon>
        <taxon>Pseudanabaenaceae</taxon>
        <taxon>Pseudanabaena</taxon>
        <taxon>Pseudanabaena yagii</taxon>
    </lineage>
</organism>
<dbReference type="Proteomes" id="UP000738376">
    <property type="component" value="Unassembled WGS sequence"/>
</dbReference>
<reference evidence="3 4" key="1">
    <citation type="submission" date="2020-03" db="EMBL/GenBank/DDBJ databases">
        <title>Draft Genome Sequence of 2-Methylisoborneol Producing Pseudanabaena yagii Strain GIHE-NHR1 Isolated from North Han River in South Korea.</title>
        <authorList>
            <person name="Jeong J."/>
        </authorList>
    </citation>
    <scope>NUCLEOTIDE SEQUENCE [LARGE SCALE GENOMIC DNA]</scope>
    <source>
        <strain evidence="3 4">GIHE-NHR1</strain>
    </source>
</reference>
<feature type="transmembrane region" description="Helical" evidence="1">
    <location>
        <begin position="324"/>
        <end position="347"/>
    </location>
</feature>
<evidence type="ECO:0000313" key="4">
    <source>
        <dbReference type="Proteomes" id="UP000738376"/>
    </source>
</evidence>
<gene>
    <name evidence="3" type="ORF">HC246_08270</name>
</gene>
<evidence type="ECO:0000313" key="3">
    <source>
        <dbReference type="EMBL" id="NMF58017.1"/>
    </source>
</evidence>
<protein>
    <submittedName>
        <fullName evidence="3">Acyltransferase</fullName>
    </submittedName>
</protein>
<feature type="transmembrane region" description="Helical" evidence="1">
    <location>
        <begin position="192"/>
        <end position="210"/>
    </location>
</feature>
<proteinExistence type="predicted"/>